<comment type="similarity">
    <text evidence="1">Belongs to the GSP E family.</text>
</comment>
<dbReference type="Proteomes" id="UP000477070">
    <property type="component" value="Unassembled WGS sequence"/>
</dbReference>
<dbReference type="PANTHER" id="PTHR30486">
    <property type="entry name" value="TWITCHING MOTILITY PROTEIN PILT"/>
    <property type="match status" value="1"/>
</dbReference>
<proteinExistence type="inferred from homology"/>
<keyword evidence="5" id="KW-1185">Reference proteome</keyword>
<gene>
    <name evidence="3" type="ORF">DCO61_10905</name>
    <name evidence="4" type="ORF">LS64_010545</name>
</gene>
<dbReference type="PANTHER" id="PTHR30486:SF6">
    <property type="entry name" value="TYPE IV PILUS RETRACTATION ATPASE PILT"/>
    <property type="match status" value="1"/>
</dbReference>
<reference evidence="4 5" key="1">
    <citation type="journal article" date="2014" name="Genome Announc.">
        <title>Draft genome sequences of eight enterohepatic helicobacter species isolated from both laboratory and wild rodents.</title>
        <authorList>
            <person name="Sheh A."/>
            <person name="Shen Z."/>
            <person name="Fox J.G."/>
        </authorList>
    </citation>
    <scope>NUCLEOTIDE SEQUENCE [LARGE SCALE GENOMIC DNA]</scope>
    <source>
        <strain evidence="4 5">MIT 97-6194</strain>
    </source>
</reference>
<organism evidence="4 5">
    <name type="scientific">Helicobacter saguini</name>
    <dbReference type="NCBI Taxonomy" id="1548018"/>
    <lineage>
        <taxon>Bacteria</taxon>
        <taxon>Pseudomonadati</taxon>
        <taxon>Campylobacterota</taxon>
        <taxon>Epsilonproteobacteria</taxon>
        <taxon>Campylobacterales</taxon>
        <taxon>Helicobacteraceae</taxon>
        <taxon>Helicobacter</taxon>
    </lineage>
</organism>
<dbReference type="SUPFAM" id="SSF52540">
    <property type="entry name" value="P-loop containing nucleoside triphosphate hydrolases"/>
    <property type="match status" value="1"/>
</dbReference>
<dbReference type="AlphaFoldDB" id="A0A347VPN4"/>
<name>A0A347VPN4_9HELI</name>
<accession>A0A347VPN4</accession>
<reference evidence="4" key="3">
    <citation type="submission" date="2018-04" db="EMBL/GenBank/DDBJ databases">
        <authorList>
            <person name="Sheh A."/>
            <person name="Shen Z."/>
            <person name="Mannion A.J."/>
            <person name="Fox J.G."/>
        </authorList>
    </citation>
    <scope>NUCLEOTIDE SEQUENCE</scope>
    <source>
        <strain evidence="4">MIT 97-6194</strain>
    </source>
</reference>
<feature type="domain" description="Bacterial type II secretion system protein E" evidence="2">
    <location>
        <begin position="3"/>
        <end position="262"/>
    </location>
</feature>
<dbReference type="RefSeq" id="WP_034572873.1">
    <property type="nucleotide sequence ID" value="NZ_JRMP02000021.1"/>
</dbReference>
<dbReference type="STRING" id="1548018.LS64_10325"/>
<evidence type="ECO:0000313" key="3">
    <source>
        <dbReference type="EMBL" id="MWV70488.1"/>
    </source>
</evidence>
<dbReference type="EMBL" id="JRMP02000021">
    <property type="protein sequence ID" value="TLD92350.1"/>
    <property type="molecule type" value="Genomic_DNA"/>
</dbReference>
<comment type="caution">
    <text evidence="4">The sequence shown here is derived from an EMBL/GenBank/DDBJ whole genome shotgun (WGS) entry which is preliminary data.</text>
</comment>
<dbReference type="Gene3D" id="3.30.450.90">
    <property type="match status" value="1"/>
</dbReference>
<evidence type="ECO:0000256" key="1">
    <source>
        <dbReference type="ARBA" id="ARBA00006611"/>
    </source>
</evidence>
<evidence type="ECO:0000313" key="5">
    <source>
        <dbReference type="Proteomes" id="UP000029714"/>
    </source>
</evidence>
<protein>
    <submittedName>
        <fullName evidence="4">Twitching motility protein</fullName>
    </submittedName>
</protein>
<evidence type="ECO:0000313" key="4">
    <source>
        <dbReference type="EMBL" id="TLD92350.1"/>
    </source>
</evidence>
<dbReference type="InterPro" id="IPR001482">
    <property type="entry name" value="T2SS/T4SS_dom"/>
</dbReference>
<dbReference type="GO" id="GO:0016887">
    <property type="term" value="F:ATP hydrolysis activity"/>
    <property type="evidence" value="ECO:0007669"/>
    <property type="project" value="InterPro"/>
</dbReference>
<sequence>MNLNELIEIATQNNVSDIHINDAIFFRVNKKIMQFNPQSDIDSIKTELDSINTESNDHKSQNEKSFTTMINETKIRISYYFSNYKNCYAIRILKSKIPTLASLNTPKVLESLSLNDSGLILVCGATGVGKSTSLAAMINHINESANKHILTIEDPIEYEHKSKNSLITQREIRRDSSDFESALKASLRQDPDVILIGEILDSKVLKMAINHALSGHLVLASFHAFSCAHAVSRILGMCSDDANAHANLADCLQGIITQKLYADSGVSNTPISLKADFEILIANPAVRILIKENKINQLDSQISMGREFGMQHFLKK</sequence>
<dbReference type="EMBL" id="QBIU01000002">
    <property type="protein sequence ID" value="MWV70488.1"/>
    <property type="molecule type" value="Genomic_DNA"/>
</dbReference>
<dbReference type="OrthoDB" id="9805147at2"/>
<reference evidence="3 6" key="4">
    <citation type="submission" date="2019-12" db="EMBL/GenBank/DDBJ databases">
        <title>Multi-Generational Helicobacter saguini Isolates.</title>
        <authorList>
            <person name="Mannion A."/>
            <person name="Shen Z."/>
            <person name="Fox J.G."/>
        </authorList>
    </citation>
    <scope>NUCLEOTIDE SEQUENCE [LARGE SCALE GENOMIC DNA]</scope>
    <source>
        <strain evidence="3">16-048</strain>
        <strain evidence="6">16-048 (F4)</strain>
    </source>
</reference>
<dbReference type="InterPro" id="IPR050921">
    <property type="entry name" value="T4SS_GSP_E_ATPase"/>
</dbReference>
<dbReference type="InterPro" id="IPR027417">
    <property type="entry name" value="P-loop_NTPase"/>
</dbReference>
<reference evidence="4 5" key="2">
    <citation type="journal article" date="2016" name="Infect. Immun.">
        <title>Helicobacter saguini, a Novel Helicobacter Isolated from Cotton-Top Tamarins with Ulcerative Colitis, Has Proinflammatory Properties and Induces Typhlocolitis and Dysplasia in Gnotobiotic IL-10-/- Mice.</title>
        <authorList>
            <person name="Shen Z."/>
            <person name="Mannion A."/>
            <person name="Whary M.T."/>
            <person name="Muthupalani S."/>
            <person name="Sheh A."/>
            <person name="Feng Y."/>
            <person name="Gong G."/>
            <person name="Vandamme P."/>
            <person name="Holcombe H.R."/>
            <person name="Paster B.J."/>
            <person name="Fox J.G."/>
        </authorList>
    </citation>
    <scope>NUCLEOTIDE SEQUENCE [LARGE SCALE GENOMIC DNA]</scope>
    <source>
        <strain evidence="4 5">MIT 97-6194</strain>
    </source>
</reference>
<dbReference type="Gene3D" id="3.40.50.300">
    <property type="entry name" value="P-loop containing nucleotide triphosphate hydrolases"/>
    <property type="match status" value="1"/>
</dbReference>
<dbReference type="Pfam" id="PF00437">
    <property type="entry name" value="T2SSE"/>
    <property type="match status" value="1"/>
</dbReference>
<evidence type="ECO:0000313" key="6">
    <source>
        <dbReference type="Proteomes" id="UP000477070"/>
    </source>
</evidence>
<evidence type="ECO:0000259" key="2">
    <source>
        <dbReference type="Pfam" id="PF00437"/>
    </source>
</evidence>
<dbReference type="Proteomes" id="UP000029714">
    <property type="component" value="Unassembled WGS sequence"/>
</dbReference>